<evidence type="ECO:0000256" key="5">
    <source>
        <dbReference type="HAMAP-Rule" id="MF_00040"/>
    </source>
</evidence>
<dbReference type="GO" id="GO:0043023">
    <property type="term" value="F:ribosomal large subunit binding"/>
    <property type="evidence" value="ECO:0007669"/>
    <property type="project" value="TreeGrafter"/>
</dbReference>
<dbReference type="GO" id="GO:0006415">
    <property type="term" value="P:translational termination"/>
    <property type="evidence" value="ECO:0007669"/>
    <property type="project" value="UniProtKB-UniRule"/>
</dbReference>
<keyword evidence="4 5" id="KW-0648">Protein biosynthesis</keyword>
<dbReference type="AlphaFoldDB" id="A0A2H0WNG3"/>
<evidence type="ECO:0000256" key="3">
    <source>
        <dbReference type="ARBA" id="ARBA00022490"/>
    </source>
</evidence>
<dbReference type="NCBIfam" id="TIGR00496">
    <property type="entry name" value="frr"/>
    <property type="match status" value="1"/>
</dbReference>
<evidence type="ECO:0000259" key="6">
    <source>
        <dbReference type="Pfam" id="PF01765"/>
    </source>
</evidence>
<evidence type="ECO:0000313" key="7">
    <source>
        <dbReference type="EMBL" id="PIS14155.1"/>
    </source>
</evidence>
<comment type="function">
    <text evidence="5">Responsible for the release of ribosomes from messenger RNA at the termination of protein biosynthesis. May increase the efficiency of translation by recycling ribosomes from one round of translation to another.</text>
</comment>
<dbReference type="Pfam" id="PF01765">
    <property type="entry name" value="RRF"/>
    <property type="match status" value="1"/>
</dbReference>
<protein>
    <recommendedName>
        <fullName evidence="5">Ribosome-recycling factor</fullName>
        <shortName evidence="5">RRF</shortName>
    </recommendedName>
    <alternativeName>
        <fullName evidence="5">Ribosome-releasing factor</fullName>
    </alternativeName>
</protein>
<organism evidence="7 8">
    <name type="scientific">Candidatus Shapirobacteria bacterium CG09_land_8_20_14_0_10_47_13</name>
    <dbReference type="NCBI Taxonomy" id="1974481"/>
    <lineage>
        <taxon>Bacteria</taxon>
        <taxon>Candidatus Shapironibacteriota</taxon>
    </lineage>
</organism>
<dbReference type="InterPro" id="IPR036191">
    <property type="entry name" value="RRF_sf"/>
</dbReference>
<evidence type="ECO:0000313" key="8">
    <source>
        <dbReference type="Proteomes" id="UP000230033"/>
    </source>
</evidence>
<comment type="subcellular location">
    <subcellularLocation>
        <location evidence="1 5">Cytoplasm</location>
    </subcellularLocation>
</comment>
<evidence type="ECO:0000256" key="2">
    <source>
        <dbReference type="ARBA" id="ARBA00005912"/>
    </source>
</evidence>
<dbReference type="InterPro" id="IPR023584">
    <property type="entry name" value="Ribosome_recyc_fac_dom"/>
</dbReference>
<comment type="caution">
    <text evidence="7">The sequence shown here is derived from an EMBL/GenBank/DDBJ whole genome shotgun (WGS) entry which is preliminary data.</text>
</comment>
<dbReference type="Gene3D" id="3.30.1360.40">
    <property type="match status" value="1"/>
</dbReference>
<dbReference type="EMBL" id="PEZJ01000005">
    <property type="protein sequence ID" value="PIS14155.1"/>
    <property type="molecule type" value="Genomic_DNA"/>
</dbReference>
<dbReference type="SUPFAM" id="SSF55194">
    <property type="entry name" value="Ribosome recycling factor, RRF"/>
    <property type="match status" value="1"/>
</dbReference>
<gene>
    <name evidence="5" type="primary">frr</name>
    <name evidence="7" type="ORF">COT65_00360</name>
</gene>
<comment type="similarity">
    <text evidence="2 5">Belongs to the RRF family.</text>
</comment>
<reference evidence="8" key="1">
    <citation type="submission" date="2017-09" db="EMBL/GenBank/DDBJ databases">
        <title>Depth-based differentiation of microbial function through sediment-hosted aquifers and enrichment of novel symbionts in the deep terrestrial subsurface.</title>
        <authorList>
            <person name="Probst A.J."/>
            <person name="Ladd B."/>
            <person name="Jarett J.K."/>
            <person name="Geller-Mcgrath D.E."/>
            <person name="Sieber C.M.K."/>
            <person name="Emerson J.B."/>
            <person name="Anantharaman K."/>
            <person name="Thomas B.C."/>
            <person name="Malmstrom R."/>
            <person name="Stieglmeier M."/>
            <person name="Klingl A."/>
            <person name="Woyke T."/>
            <person name="Ryan C.M."/>
            <person name="Banfield J.F."/>
        </authorList>
    </citation>
    <scope>NUCLEOTIDE SEQUENCE [LARGE SCALE GENOMIC DNA]</scope>
</reference>
<keyword evidence="3 5" id="KW-0963">Cytoplasm</keyword>
<dbReference type="HAMAP" id="MF_00040">
    <property type="entry name" value="RRF"/>
    <property type="match status" value="1"/>
</dbReference>
<dbReference type="GO" id="GO:0005737">
    <property type="term" value="C:cytoplasm"/>
    <property type="evidence" value="ECO:0007669"/>
    <property type="project" value="UniProtKB-SubCell"/>
</dbReference>
<dbReference type="PANTHER" id="PTHR20982">
    <property type="entry name" value="RIBOSOME RECYCLING FACTOR"/>
    <property type="match status" value="1"/>
</dbReference>
<dbReference type="InterPro" id="IPR002661">
    <property type="entry name" value="Ribosome_recyc_fac"/>
</dbReference>
<dbReference type="FunFam" id="1.10.132.20:FF:000001">
    <property type="entry name" value="Ribosome-recycling factor"/>
    <property type="match status" value="1"/>
</dbReference>
<evidence type="ECO:0000256" key="1">
    <source>
        <dbReference type="ARBA" id="ARBA00004496"/>
    </source>
</evidence>
<proteinExistence type="inferred from homology"/>
<sequence length="183" mass="20795">MDVNETRSRMTKVILLLAEELAGLKAGRANPAMIERILVEAYETKMPLLELATITMAPPNQLLITPFDQAIIRNIEKALNVDRNLGLSVSVDGPTIRVGVPSLTQERREQFVKILNQKLESAKIMIRQVRHEVMTEIKRSAEAKETNKDERFDQEEELQKITDEFVGKIEEMGKAKEAELLQI</sequence>
<feature type="domain" description="Ribosome recycling factor" evidence="6">
    <location>
        <begin position="18"/>
        <end position="181"/>
    </location>
</feature>
<accession>A0A2H0WNG3</accession>
<dbReference type="FunFam" id="3.30.1360.40:FF:000001">
    <property type="entry name" value="Ribosome-recycling factor"/>
    <property type="match status" value="1"/>
</dbReference>
<dbReference type="Gene3D" id="1.10.132.20">
    <property type="entry name" value="Ribosome-recycling factor"/>
    <property type="match status" value="1"/>
</dbReference>
<name>A0A2H0WNG3_9BACT</name>
<dbReference type="Proteomes" id="UP000230033">
    <property type="component" value="Unassembled WGS sequence"/>
</dbReference>
<evidence type="ECO:0000256" key="4">
    <source>
        <dbReference type="ARBA" id="ARBA00022917"/>
    </source>
</evidence>
<dbReference type="PANTHER" id="PTHR20982:SF3">
    <property type="entry name" value="MITOCHONDRIAL RIBOSOME RECYCLING FACTOR PSEUDO 1"/>
    <property type="match status" value="1"/>
</dbReference>